<keyword evidence="2 9" id="KW-0436">Ligase</keyword>
<evidence type="ECO:0000256" key="3">
    <source>
        <dbReference type="ARBA" id="ARBA00022723"/>
    </source>
</evidence>
<comment type="similarity">
    <text evidence="9">Belongs to the dethiobiotin synthetase family.</text>
</comment>
<keyword evidence="3 9" id="KW-0479">Metal-binding</keyword>
<comment type="catalytic activity">
    <reaction evidence="9">
        <text>(7R,8S)-7,8-diammoniononanoate + CO2 + ATP = (4R,5S)-dethiobiotin + ADP + phosphate + 3 H(+)</text>
        <dbReference type="Rhea" id="RHEA:15805"/>
        <dbReference type="ChEBI" id="CHEBI:15378"/>
        <dbReference type="ChEBI" id="CHEBI:16526"/>
        <dbReference type="ChEBI" id="CHEBI:30616"/>
        <dbReference type="ChEBI" id="CHEBI:43474"/>
        <dbReference type="ChEBI" id="CHEBI:149469"/>
        <dbReference type="ChEBI" id="CHEBI:149473"/>
        <dbReference type="ChEBI" id="CHEBI:456216"/>
        <dbReference type="EC" id="6.3.3.3"/>
    </reaction>
</comment>
<evidence type="ECO:0000256" key="7">
    <source>
        <dbReference type="ARBA" id="ARBA00022842"/>
    </source>
</evidence>
<comment type="subcellular location">
    <subcellularLocation>
        <location evidence="9">Cytoplasm</location>
    </subcellularLocation>
</comment>
<comment type="pathway">
    <text evidence="9">Cofactor biosynthesis; biotin biosynthesis; biotin from 7,8-diaminononanoate: step 1/2.</text>
</comment>
<dbReference type="GO" id="GO:0004141">
    <property type="term" value="F:dethiobiotin synthase activity"/>
    <property type="evidence" value="ECO:0007669"/>
    <property type="project" value="UniProtKB-EC"/>
</dbReference>
<protein>
    <recommendedName>
        <fullName evidence="9">ATP-dependent dethiobiotin synthetase BioD</fullName>
        <ecNumber evidence="9">6.3.3.3</ecNumber>
    </recommendedName>
    <alternativeName>
        <fullName evidence="9">DTB synthetase</fullName>
        <shortName evidence="9">DTBS</shortName>
    </alternativeName>
    <alternativeName>
        <fullName evidence="9">Dethiobiotin synthase</fullName>
    </alternativeName>
</protein>
<feature type="binding site" evidence="9">
    <location>
        <position position="16"/>
    </location>
    <ligand>
        <name>Mg(2+)</name>
        <dbReference type="ChEBI" id="CHEBI:18420"/>
    </ligand>
</feature>
<dbReference type="Gene3D" id="3.40.50.300">
    <property type="entry name" value="P-loop containing nucleotide triphosphate hydrolases"/>
    <property type="match status" value="1"/>
</dbReference>
<dbReference type="PANTHER" id="PTHR43210">
    <property type="entry name" value="DETHIOBIOTIN SYNTHETASE"/>
    <property type="match status" value="1"/>
</dbReference>
<name>A0ABV3Q4D2_9BACL</name>
<keyword evidence="1 9" id="KW-0963">Cytoplasm</keyword>
<dbReference type="EC" id="6.3.3.3" evidence="9"/>
<gene>
    <name evidence="9 10" type="primary">bioD</name>
    <name evidence="10" type="ORF">AB1471_08130</name>
</gene>
<organism evidence="10 11">
    <name type="scientific">Jeotgalibacillus marinus</name>
    <dbReference type="NCBI Taxonomy" id="86667"/>
    <lineage>
        <taxon>Bacteria</taxon>
        <taxon>Bacillati</taxon>
        <taxon>Bacillota</taxon>
        <taxon>Bacilli</taxon>
        <taxon>Bacillales</taxon>
        <taxon>Caryophanaceae</taxon>
        <taxon>Jeotgalibacillus</taxon>
    </lineage>
</organism>
<feature type="binding site" evidence="9">
    <location>
        <begin position="113"/>
        <end position="116"/>
    </location>
    <ligand>
        <name>ATP</name>
        <dbReference type="ChEBI" id="CHEBI:30616"/>
    </ligand>
</feature>
<feature type="binding site" evidence="9">
    <location>
        <position position="41"/>
    </location>
    <ligand>
        <name>substrate</name>
    </ligand>
</feature>
<evidence type="ECO:0000256" key="1">
    <source>
        <dbReference type="ARBA" id="ARBA00022490"/>
    </source>
</evidence>
<dbReference type="InterPro" id="IPR027417">
    <property type="entry name" value="P-loop_NTPase"/>
</dbReference>
<feature type="binding site" evidence="9">
    <location>
        <position position="51"/>
    </location>
    <ligand>
        <name>ATP</name>
        <dbReference type="ChEBI" id="CHEBI:30616"/>
    </ligand>
</feature>
<evidence type="ECO:0000256" key="4">
    <source>
        <dbReference type="ARBA" id="ARBA00022741"/>
    </source>
</evidence>
<dbReference type="Proteomes" id="UP001556040">
    <property type="component" value="Unassembled WGS sequence"/>
</dbReference>
<proteinExistence type="inferred from homology"/>
<evidence type="ECO:0000313" key="11">
    <source>
        <dbReference type="Proteomes" id="UP001556040"/>
    </source>
</evidence>
<feature type="binding site" evidence="9">
    <location>
        <begin position="203"/>
        <end position="205"/>
    </location>
    <ligand>
        <name>ATP</name>
        <dbReference type="ChEBI" id="CHEBI:30616"/>
    </ligand>
</feature>
<dbReference type="EMBL" id="JBFMIA010000005">
    <property type="protein sequence ID" value="MEW9501769.1"/>
    <property type="molecule type" value="Genomic_DNA"/>
</dbReference>
<accession>A0ABV3Q4D2</accession>
<comment type="subunit">
    <text evidence="9">Homodimer.</text>
</comment>
<dbReference type="NCBIfam" id="TIGR00347">
    <property type="entry name" value="bioD"/>
    <property type="match status" value="1"/>
</dbReference>
<feature type="binding site" evidence="9">
    <location>
        <position position="51"/>
    </location>
    <ligand>
        <name>Mg(2+)</name>
        <dbReference type="ChEBI" id="CHEBI:18420"/>
    </ligand>
</feature>
<comment type="catalytic activity">
    <reaction evidence="8">
        <text>(7R,8S)-8-amino-7-(carboxyamino)nonanoate + ATP = (4R,5S)-dethiobiotin + ADP + phosphate + H(+)</text>
        <dbReference type="Rhea" id="RHEA:63684"/>
        <dbReference type="ChEBI" id="CHEBI:15378"/>
        <dbReference type="ChEBI" id="CHEBI:30616"/>
        <dbReference type="ChEBI" id="CHEBI:43474"/>
        <dbReference type="ChEBI" id="CHEBI:149470"/>
        <dbReference type="ChEBI" id="CHEBI:149473"/>
        <dbReference type="ChEBI" id="CHEBI:456216"/>
    </reaction>
</comment>
<keyword evidence="4 9" id="KW-0547">Nucleotide-binding</keyword>
<keyword evidence="5 9" id="KW-0093">Biotin biosynthesis</keyword>
<comment type="caution">
    <text evidence="9">Lacks conserved residue(s) required for the propagation of feature annotation.</text>
</comment>
<keyword evidence="11" id="KW-1185">Reference proteome</keyword>
<dbReference type="Pfam" id="PF13500">
    <property type="entry name" value="AAA_26"/>
    <property type="match status" value="1"/>
</dbReference>
<dbReference type="PANTHER" id="PTHR43210:SF2">
    <property type="entry name" value="ATP-DEPENDENT DETHIOBIOTIN SYNTHETASE BIOD 2"/>
    <property type="match status" value="1"/>
</dbReference>
<dbReference type="RefSeq" id="WP_367779253.1">
    <property type="nucleotide sequence ID" value="NZ_JBFMIA010000005.1"/>
</dbReference>
<evidence type="ECO:0000256" key="2">
    <source>
        <dbReference type="ARBA" id="ARBA00022598"/>
    </source>
</evidence>
<evidence type="ECO:0000313" key="10">
    <source>
        <dbReference type="EMBL" id="MEW9501769.1"/>
    </source>
</evidence>
<feature type="binding site" evidence="9">
    <location>
        <position position="208"/>
    </location>
    <ligand>
        <name>ATP</name>
        <dbReference type="ChEBI" id="CHEBI:30616"/>
    </ligand>
</feature>
<feature type="binding site" evidence="9">
    <location>
        <position position="113"/>
    </location>
    <ligand>
        <name>Mg(2+)</name>
        <dbReference type="ChEBI" id="CHEBI:18420"/>
    </ligand>
</feature>
<dbReference type="InterPro" id="IPR004472">
    <property type="entry name" value="DTB_synth_BioD"/>
</dbReference>
<evidence type="ECO:0000256" key="5">
    <source>
        <dbReference type="ARBA" id="ARBA00022756"/>
    </source>
</evidence>
<feature type="active site" evidence="9">
    <location>
        <position position="37"/>
    </location>
</feature>
<keyword evidence="7 9" id="KW-0460">Magnesium</keyword>
<dbReference type="CDD" id="cd03109">
    <property type="entry name" value="DTBS"/>
    <property type="match status" value="1"/>
</dbReference>
<evidence type="ECO:0000256" key="8">
    <source>
        <dbReference type="ARBA" id="ARBA00047386"/>
    </source>
</evidence>
<dbReference type="SUPFAM" id="SSF52540">
    <property type="entry name" value="P-loop containing nucleoside triphosphate hydrolases"/>
    <property type="match status" value="1"/>
</dbReference>
<evidence type="ECO:0000256" key="6">
    <source>
        <dbReference type="ARBA" id="ARBA00022840"/>
    </source>
</evidence>
<dbReference type="PIRSF" id="PIRSF006755">
    <property type="entry name" value="DTB_synth"/>
    <property type="match status" value="1"/>
</dbReference>
<comment type="caution">
    <text evidence="10">The sequence shown here is derived from an EMBL/GenBank/DDBJ whole genome shotgun (WGS) entry which is preliminary data.</text>
</comment>
<reference evidence="10 11" key="1">
    <citation type="journal article" date="1979" name="Int. J. Syst. Evol. Microbiol.">
        <title>Bacillus globisporus subsp. marinus subsp. nov.</title>
        <authorList>
            <person name="Liu H."/>
        </authorList>
    </citation>
    <scope>NUCLEOTIDE SEQUENCE [LARGE SCALE GENOMIC DNA]</scope>
    <source>
        <strain evidence="10 11">DSM 1297</strain>
    </source>
</reference>
<evidence type="ECO:0000256" key="9">
    <source>
        <dbReference type="HAMAP-Rule" id="MF_00336"/>
    </source>
</evidence>
<keyword evidence="6 9" id="KW-0067">ATP-binding</keyword>
<comment type="function">
    <text evidence="9">Catalyzes a mechanistically unusual reaction, the ATP-dependent insertion of CO2 between the N7 and N8 nitrogen atoms of 7,8-diaminopelargonic acid (DAPA, also called 7,8-diammoniononanoate) to form a ureido ring.</text>
</comment>
<dbReference type="HAMAP" id="MF_00336">
    <property type="entry name" value="BioD"/>
    <property type="match status" value="1"/>
</dbReference>
<sequence length="233" mass="25550">MKGLFITGTDTDVGKTFVTAGLANVLKEKGLDVGVFKPLLSGINREDETSDTFLLKKMSQTSLTLEEITPFQFREPLAPLVAQRLEGTVPVTLDDVLNHWNLIKQQHDFFLIEGAGGISVPLGESFLVSDLMKALDIPVLIVTRPNLGTLNHTFLTVQYAKKLGLNILGIVINGISNQPDIVEKTNAELMEEICGVPLLGIIPRIESQSSEAIYEAVLEYLDLTTLLEGMEKE</sequence>
<feature type="binding site" evidence="9">
    <location>
        <begin position="12"/>
        <end position="17"/>
    </location>
    <ligand>
        <name>ATP</name>
        <dbReference type="ChEBI" id="CHEBI:30616"/>
    </ligand>
</feature>
<comment type="cofactor">
    <cofactor evidence="9">
        <name>Mg(2+)</name>
        <dbReference type="ChEBI" id="CHEBI:18420"/>
    </cofactor>
</comment>